<dbReference type="Proteomes" id="UP000199286">
    <property type="component" value="Unassembled WGS sequence"/>
</dbReference>
<name>A0A1H3NZT5_9RHOB</name>
<proteinExistence type="predicted"/>
<dbReference type="PANTHER" id="PTHR41532:SF1">
    <property type="entry name" value="FIXS PROTEIN"/>
    <property type="match status" value="1"/>
</dbReference>
<dbReference type="NCBIfam" id="TIGR00847">
    <property type="entry name" value="ccoS"/>
    <property type="match status" value="1"/>
</dbReference>
<dbReference type="EMBL" id="FNPF01000039">
    <property type="protein sequence ID" value="SDY94223.1"/>
    <property type="molecule type" value="Genomic_DNA"/>
</dbReference>
<dbReference type="Pfam" id="PF03597">
    <property type="entry name" value="FixS"/>
    <property type="match status" value="1"/>
</dbReference>
<keyword evidence="3" id="KW-1185">Reference proteome</keyword>
<sequence length="58" mass="6458">MSVLALLIPTSIGLGLVGLAAFLWSMRNGQYEDLDGSAERVLLDDEDRPLPTRDEDRR</sequence>
<evidence type="ECO:0000313" key="3">
    <source>
        <dbReference type="Proteomes" id="UP000199286"/>
    </source>
</evidence>
<evidence type="ECO:0000313" key="2">
    <source>
        <dbReference type="EMBL" id="SDY94223.1"/>
    </source>
</evidence>
<keyword evidence="1" id="KW-0472">Membrane</keyword>
<accession>A0A1H3NZT5</accession>
<evidence type="ECO:0000256" key="1">
    <source>
        <dbReference type="SAM" id="Phobius"/>
    </source>
</evidence>
<gene>
    <name evidence="2" type="ORF">SAMN05444340_1397</name>
</gene>
<reference evidence="2 3" key="1">
    <citation type="submission" date="2016-10" db="EMBL/GenBank/DDBJ databases">
        <authorList>
            <person name="de Groot N.N."/>
        </authorList>
    </citation>
    <scope>NUCLEOTIDE SEQUENCE [LARGE SCALE GENOMIC DNA]</scope>
    <source>
        <strain evidence="2 3">DSM 26880</strain>
    </source>
</reference>
<dbReference type="AlphaFoldDB" id="A0A1H3NZT5"/>
<keyword evidence="1" id="KW-1133">Transmembrane helix</keyword>
<dbReference type="OrthoDB" id="9802763at2"/>
<dbReference type="STRING" id="321339.SAMN05444340_1397"/>
<dbReference type="PANTHER" id="PTHR41532">
    <property type="entry name" value="FIXS PROTEIN"/>
    <property type="match status" value="1"/>
</dbReference>
<protein>
    <submittedName>
        <fullName evidence="2">Cytochrome oxidase maturation protein, cbb3-type</fullName>
    </submittedName>
</protein>
<feature type="transmembrane region" description="Helical" evidence="1">
    <location>
        <begin position="6"/>
        <end position="24"/>
    </location>
</feature>
<organism evidence="2 3">
    <name type="scientific">Citreimonas salinaria</name>
    <dbReference type="NCBI Taxonomy" id="321339"/>
    <lineage>
        <taxon>Bacteria</taxon>
        <taxon>Pseudomonadati</taxon>
        <taxon>Pseudomonadota</taxon>
        <taxon>Alphaproteobacteria</taxon>
        <taxon>Rhodobacterales</taxon>
        <taxon>Roseobacteraceae</taxon>
        <taxon>Citreimonas</taxon>
    </lineage>
</organism>
<dbReference type="InterPro" id="IPR004714">
    <property type="entry name" value="Cyt_oxidase_maturation_cbb3"/>
</dbReference>
<dbReference type="RefSeq" id="WP_089886459.1">
    <property type="nucleotide sequence ID" value="NZ_FNPF01000039.1"/>
</dbReference>
<keyword evidence="1" id="KW-0812">Transmembrane</keyword>